<keyword evidence="6 7" id="KW-0012">Acyltransferase</keyword>
<dbReference type="InterPro" id="IPR007691">
    <property type="entry name" value="LpxD"/>
</dbReference>
<dbReference type="Pfam" id="PF04613">
    <property type="entry name" value="LpxD"/>
    <property type="match status" value="1"/>
</dbReference>
<comment type="catalytic activity">
    <reaction evidence="7">
        <text>a UDP-3-O-[(3R)-3-hydroxyacyl]-alpha-D-glucosamine + a (3R)-hydroxyacyl-[ACP] = a UDP-2-N,3-O-bis[(3R)-3-hydroxyacyl]-alpha-D-glucosamine + holo-[ACP] + H(+)</text>
        <dbReference type="Rhea" id="RHEA:53836"/>
        <dbReference type="Rhea" id="RHEA-COMP:9685"/>
        <dbReference type="Rhea" id="RHEA-COMP:9945"/>
        <dbReference type="ChEBI" id="CHEBI:15378"/>
        <dbReference type="ChEBI" id="CHEBI:64479"/>
        <dbReference type="ChEBI" id="CHEBI:78827"/>
        <dbReference type="ChEBI" id="CHEBI:137740"/>
        <dbReference type="ChEBI" id="CHEBI:137748"/>
        <dbReference type="EC" id="2.3.1.191"/>
    </reaction>
</comment>
<dbReference type="Gene3D" id="2.160.10.10">
    <property type="entry name" value="Hexapeptide repeat proteins"/>
    <property type="match status" value="1"/>
</dbReference>
<evidence type="ECO:0000256" key="2">
    <source>
        <dbReference type="ARBA" id="ARBA00022556"/>
    </source>
</evidence>
<evidence type="ECO:0000313" key="10">
    <source>
        <dbReference type="Proteomes" id="UP000266934"/>
    </source>
</evidence>
<dbReference type="EMBL" id="AP018907">
    <property type="protein sequence ID" value="BBF92257.1"/>
    <property type="molecule type" value="Genomic_DNA"/>
</dbReference>
<dbReference type="EC" id="2.3.1.191" evidence="7"/>
<keyword evidence="5 7" id="KW-0443">Lipid metabolism</keyword>
<comment type="similarity">
    <text evidence="7">Belongs to the transferase hexapeptide repeat family. LpxD subfamily.</text>
</comment>
<keyword evidence="4 7" id="KW-0677">Repeat</keyword>
<keyword evidence="1 7" id="KW-0444">Lipid biosynthesis</keyword>
<evidence type="ECO:0000256" key="3">
    <source>
        <dbReference type="ARBA" id="ARBA00022679"/>
    </source>
</evidence>
<name>A0A348FY74_9HYPH</name>
<keyword evidence="10" id="KW-1185">Reference proteome</keyword>
<evidence type="ECO:0000256" key="7">
    <source>
        <dbReference type="HAMAP-Rule" id="MF_00523"/>
    </source>
</evidence>
<dbReference type="InterPro" id="IPR011004">
    <property type="entry name" value="Trimer_LpxA-like_sf"/>
</dbReference>
<dbReference type="NCBIfam" id="NF002060">
    <property type="entry name" value="PRK00892.1"/>
    <property type="match status" value="1"/>
</dbReference>
<dbReference type="GO" id="GO:0009245">
    <property type="term" value="P:lipid A biosynthetic process"/>
    <property type="evidence" value="ECO:0007669"/>
    <property type="project" value="UniProtKB-UniRule"/>
</dbReference>
<comment type="subunit">
    <text evidence="7">Homotrimer.</text>
</comment>
<sequence>MPEPRFFPSPQPVTLGEVAELVGAELPRPVDLYRQISGVAPLDRAGPGDATFFDNTKYLPALAGSHAAACFTRSRHAAQVPAHIAVLVVADPHRALALLSRKLHPEAVKPASVFGAAGVAPGAIIHPTARLEPGVTVDPGAVVGADVEIGSGTCVAANAVIGQNVRVGRDCWIGPGASVTHAMLGNRVIVHGGVRIGQDGFGYVMGPRGHLKVPQLGRVIIQDDVEIGANSTIDRGAGGDTVIGEGTKIDNLVQIAHNVTIGRNCVIVAQVGISGSATLGDFVVIGGQAGVIGHVNVGDGAQIAATSSVKDDVPPGARWGGAPAKPVRAWFREVTLLAKLAAQGEGERPAGKDEGGET</sequence>
<dbReference type="KEGG" id="blag:BLTE_09420"/>
<dbReference type="HAMAP" id="MF_00523">
    <property type="entry name" value="LpxD"/>
    <property type="match status" value="1"/>
</dbReference>
<dbReference type="UniPathway" id="UPA00973"/>
<dbReference type="OrthoDB" id="9784739at2"/>
<evidence type="ECO:0000256" key="5">
    <source>
        <dbReference type="ARBA" id="ARBA00023098"/>
    </source>
</evidence>
<dbReference type="GO" id="GO:0103118">
    <property type="term" value="F:UDP-3-O-[(3R)-3-hydroxyacyl]-glucosamine N-acyltransferase activity"/>
    <property type="evidence" value="ECO:0007669"/>
    <property type="project" value="UniProtKB-EC"/>
</dbReference>
<dbReference type="PROSITE" id="PS00101">
    <property type="entry name" value="HEXAPEP_TRANSFERASES"/>
    <property type="match status" value="2"/>
</dbReference>
<dbReference type="CDD" id="cd03352">
    <property type="entry name" value="LbH_LpxD"/>
    <property type="match status" value="1"/>
</dbReference>
<keyword evidence="3 7" id="KW-0808">Transferase</keyword>
<protein>
    <recommendedName>
        <fullName evidence="7">UDP-3-O-acylglucosamine N-acyltransferase</fullName>
        <ecNumber evidence="7">2.3.1.191</ecNumber>
    </recommendedName>
</protein>
<dbReference type="GO" id="GO:0016020">
    <property type="term" value="C:membrane"/>
    <property type="evidence" value="ECO:0007669"/>
    <property type="project" value="GOC"/>
</dbReference>
<dbReference type="AlphaFoldDB" id="A0A348FY74"/>
<dbReference type="PANTHER" id="PTHR43378:SF2">
    <property type="entry name" value="UDP-3-O-ACYLGLUCOSAMINE N-ACYLTRANSFERASE 1, MITOCHONDRIAL-RELATED"/>
    <property type="match status" value="1"/>
</dbReference>
<organism evidence="9 10">
    <name type="scientific">Blastochloris tepida</name>
    <dbReference type="NCBI Taxonomy" id="2233851"/>
    <lineage>
        <taxon>Bacteria</taxon>
        <taxon>Pseudomonadati</taxon>
        <taxon>Pseudomonadota</taxon>
        <taxon>Alphaproteobacteria</taxon>
        <taxon>Hyphomicrobiales</taxon>
        <taxon>Blastochloridaceae</taxon>
        <taxon>Blastochloris</taxon>
    </lineage>
</organism>
<evidence type="ECO:0000256" key="1">
    <source>
        <dbReference type="ARBA" id="ARBA00022516"/>
    </source>
</evidence>
<evidence type="ECO:0000256" key="4">
    <source>
        <dbReference type="ARBA" id="ARBA00022737"/>
    </source>
</evidence>
<dbReference type="RefSeq" id="WP_126398073.1">
    <property type="nucleotide sequence ID" value="NZ_AP018907.1"/>
</dbReference>
<reference evidence="9 10" key="1">
    <citation type="submission" date="2018-08" db="EMBL/GenBank/DDBJ databases">
        <title>Complete genome sequencing of Blastochloris tepida GI.</title>
        <authorList>
            <person name="Tsukatani Y."/>
            <person name="Mori H."/>
        </authorList>
    </citation>
    <scope>NUCLEOTIDE SEQUENCE [LARGE SCALE GENOMIC DNA]</scope>
    <source>
        <strain evidence="9 10">GI</strain>
    </source>
</reference>
<dbReference type="GO" id="GO:0016410">
    <property type="term" value="F:N-acyltransferase activity"/>
    <property type="evidence" value="ECO:0007669"/>
    <property type="project" value="InterPro"/>
</dbReference>
<dbReference type="NCBIfam" id="TIGR01853">
    <property type="entry name" value="lipid_A_lpxD"/>
    <property type="match status" value="1"/>
</dbReference>
<feature type="active site" description="Proton acceptor" evidence="7">
    <location>
        <position position="257"/>
    </location>
</feature>
<dbReference type="PANTHER" id="PTHR43378">
    <property type="entry name" value="UDP-3-O-ACYLGLUCOSAMINE N-ACYLTRANSFERASE"/>
    <property type="match status" value="1"/>
</dbReference>
<keyword evidence="2 7" id="KW-0441">Lipid A biosynthesis</keyword>
<comment type="pathway">
    <text evidence="7">Bacterial outer membrane biogenesis; LPS lipid A biosynthesis.</text>
</comment>
<evidence type="ECO:0000313" key="9">
    <source>
        <dbReference type="EMBL" id="BBF92257.1"/>
    </source>
</evidence>
<dbReference type="Gene3D" id="3.40.1390.10">
    <property type="entry name" value="MurE/MurF, N-terminal domain"/>
    <property type="match status" value="1"/>
</dbReference>
<evidence type="ECO:0000256" key="6">
    <source>
        <dbReference type="ARBA" id="ARBA00023315"/>
    </source>
</evidence>
<accession>A0A348FY74</accession>
<gene>
    <name evidence="7 9" type="primary">lpxD</name>
    <name evidence="9" type="ORF">BLTE_09420</name>
</gene>
<comment type="function">
    <text evidence="7">Catalyzes the N-acylation of UDP-3-O-acylglucosamine using 3-hydroxyacyl-ACP as the acyl donor. Is involved in the biosynthesis of lipid A, a phosphorylated glycolipid that anchors the lipopolysaccharide to the outer membrane of the cell.</text>
</comment>
<dbReference type="InterPro" id="IPR001451">
    <property type="entry name" value="Hexapep"/>
</dbReference>
<dbReference type="Proteomes" id="UP000266934">
    <property type="component" value="Chromosome"/>
</dbReference>
<proteinExistence type="inferred from homology"/>
<dbReference type="SUPFAM" id="SSF51161">
    <property type="entry name" value="Trimeric LpxA-like enzymes"/>
    <property type="match status" value="1"/>
</dbReference>
<dbReference type="InterPro" id="IPR018357">
    <property type="entry name" value="Hexapep_transf_CS"/>
</dbReference>
<evidence type="ECO:0000259" key="8">
    <source>
        <dbReference type="Pfam" id="PF04613"/>
    </source>
</evidence>
<feature type="domain" description="UDP-3-O-[3-hydroxymyristoyl] glucosamine N-acyltransferase non-repeat region" evidence="8">
    <location>
        <begin position="35"/>
        <end position="101"/>
    </location>
</feature>
<dbReference type="InterPro" id="IPR020573">
    <property type="entry name" value="UDP_GlcNAc_AcTrfase_non-rep"/>
</dbReference>
<dbReference type="Pfam" id="PF00132">
    <property type="entry name" value="Hexapep"/>
    <property type="match status" value="2"/>
</dbReference>